<dbReference type="Proteomes" id="UP000595897">
    <property type="component" value="Chromosome"/>
</dbReference>
<name>A0A7R7EJF6_9FIRM</name>
<feature type="transmembrane region" description="Helical" evidence="1">
    <location>
        <begin position="89"/>
        <end position="108"/>
    </location>
</feature>
<evidence type="ECO:0000256" key="1">
    <source>
        <dbReference type="SAM" id="Phobius"/>
    </source>
</evidence>
<sequence>MIIKCVIEIVLLIYVMLSILAYVLSKDIEKTKVKSIVYLLVGVLEVLTIGMFNSVYSMIPLAGVLLILWSCAVHNGYKLYGKPNWKHHIIRASVSVGMYLLYVIVWASF</sequence>
<dbReference type="EMBL" id="AP024169">
    <property type="protein sequence ID" value="BCN29880.1"/>
    <property type="molecule type" value="Genomic_DNA"/>
</dbReference>
<reference evidence="2 3" key="1">
    <citation type="submission" date="2020-11" db="EMBL/GenBank/DDBJ databases">
        <title>Draft genome sequencing of a Lachnospiraceae strain isolated from anoxic soil subjected to BSD treatment.</title>
        <authorList>
            <person name="Uek A."/>
            <person name="Tonouchi A."/>
        </authorList>
    </citation>
    <scope>NUCLEOTIDE SEQUENCE [LARGE SCALE GENOMIC DNA]</scope>
    <source>
        <strain evidence="2 3">TB5</strain>
    </source>
</reference>
<keyword evidence="1" id="KW-1133">Transmembrane helix</keyword>
<gene>
    <name evidence="2" type="ORF">bsdtb5_11750</name>
</gene>
<feature type="transmembrane region" description="Helical" evidence="1">
    <location>
        <begin position="36"/>
        <end position="52"/>
    </location>
</feature>
<protein>
    <submittedName>
        <fullName evidence="2">Uncharacterized protein</fullName>
    </submittedName>
</protein>
<keyword evidence="1" id="KW-0812">Transmembrane</keyword>
<keyword evidence="3" id="KW-1185">Reference proteome</keyword>
<organism evidence="2 3">
    <name type="scientific">Anaeromicropila herbilytica</name>
    <dbReference type="NCBI Taxonomy" id="2785025"/>
    <lineage>
        <taxon>Bacteria</taxon>
        <taxon>Bacillati</taxon>
        <taxon>Bacillota</taxon>
        <taxon>Clostridia</taxon>
        <taxon>Lachnospirales</taxon>
        <taxon>Lachnospiraceae</taxon>
        <taxon>Anaeromicropila</taxon>
    </lineage>
</organism>
<accession>A0A7R7EJF6</accession>
<evidence type="ECO:0000313" key="3">
    <source>
        <dbReference type="Proteomes" id="UP000595897"/>
    </source>
</evidence>
<keyword evidence="1" id="KW-0472">Membrane</keyword>
<feature type="transmembrane region" description="Helical" evidence="1">
    <location>
        <begin position="6"/>
        <end position="24"/>
    </location>
</feature>
<dbReference type="AlphaFoldDB" id="A0A7R7EJF6"/>
<proteinExistence type="predicted"/>
<dbReference type="RefSeq" id="WP_271715135.1">
    <property type="nucleotide sequence ID" value="NZ_AP024169.1"/>
</dbReference>
<evidence type="ECO:0000313" key="2">
    <source>
        <dbReference type="EMBL" id="BCN29880.1"/>
    </source>
</evidence>
<dbReference type="KEGG" id="ahb:bsdtb5_11750"/>